<dbReference type="EMBL" id="BAAAFG010000016">
    <property type="protein sequence ID" value="GAA0873561.1"/>
    <property type="molecule type" value="Genomic_DNA"/>
</dbReference>
<keyword evidence="5" id="KW-0998">Cell outer membrane</keyword>
<dbReference type="Pfam" id="PF14322">
    <property type="entry name" value="SusD-like_3"/>
    <property type="match status" value="1"/>
</dbReference>
<dbReference type="Gene3D" id="2.20.20.130">
    <property type="match status" value="1"/>
</dbReference>
<keyword evidence="4" id="KW-0472">Membrane</keyword>
<dbReference type="Proteomes" id="UP001500507">
    <property type="component" value="Unassembled WGS sequence"/>
</dbReference>
<protein>
    <submittedName>
        <fullName evidence="8">RagB/SusD family nutrient uptake outer membrane protein</fullName>
    </submittedName>
</protein>
<name>A0ABN1MJZ4_9FLAO</name>
<evidence type="ECO:0000259" key="7">
    <source>
        <dbReference type="Pfam" id="PF14322"/>
    </source>
</evidence>
<keyword evidence="3" id="KW-0732">Signal</keyword>
<evidence type="ECO:0000313" key="8">
    <source>
        <dbReference type="EMBL" id="GAA0873561.1"/>
    </source>
</evidence>
<dbReference type="Gene3D" id="1.25.40.390">
    <property type="match status" value="1"/>
</dbReference>
<accession>A0ABN1MJZ4</accession>
<evidence type="ECO:0000256" key="1">
    <source>
        <dbReference type="ARBA" id="ARBA00004442"/>
    </source>
</evidence>
<gene>
    <name evidence="8" type="ORF">GCM10009117_27080</name>
</gene>
<dbReference type="InterPro" id="IPR033985">
    <property type="entry name" value="SusD-like_N"/>
</dbReference>
<feature type="domain" description="RagB/SusD" evidence="6">
    <location>
        <begin position="359"/>
        <end position="486"/>
    </location>
</feature>
<dbReference type="CDD" id="cd08977">
    <property type="entry name" value="SusD"/>
    <property type="match status" value="1"/>
</dbReference>
<dbReference type="Pfam" id="PF07980">
    <property type="entry name" value="SusD_RagB"/>
    <property type="match status" value="1"/>
</dbReference>
<evidence type="ECO:0000313" key="9">
    <source>
        <dbReference type="Proteomes" id="UP001500507"/>
    </source>
</evidence>
<evidence type="ECO:0000256" key="3">
    <source>
        <dbReference type="ARBA" id="ARBA00022729"/>
    </source>
</evidence>
<comment type="similarity">
    <text evidence="2">Belongs to the SusD family.</text>
</comment>
<comment type="caution">
    <text evidence="8">The sequence shown here is derived from an EMBL/GenBank/DDBJ whole genome shotgun (WGS) entry which is preliminary data.</text>
</comment>
<reference evidence="8 9" key="1">
    <citation type="journal article" date="2019" name="Int. J. Syst. Evol. Microbiol.">
        <title>The Global Catalogue of Microorganisms (GCM) 10K type strain sequencing project: providing services to taxonomists for standard genome sequencing and annotation.</title>
        <authorList>
            <consortium name="The Broad Institute Genomics Platform"/>
            <consortium name="The Broad Institute Genome Sequencing Center for Infectious Disease"/>
            <person name="Wu L."/>
            <person name="Ma J."/>
        </authorList>
    </citation>
    <scope>NUCLEOTIDE SEQUENCE [LARGE SCALE GENOMIC DNA]</scope>
    <source>
        <strain evidence="8 9">JCM 16082</strain>
    </source>
</reference>
<dbReference type="InterPro" id="IPR011990">
    <property type="entry name" value="TPR-like_helical_dom_sf"/>
</dbReference>
<evidence type="ECO:0000256" key="2">
    <source>
        <dbReference type="ARBA" id="ARBA00006275"/>
    </source>
</evidence>
<feature type="domain" description="SusD-like N-terminal" evidence="7">
    <location>
        <begin position="18"/>
        <end position="238"/>
    </location>
</feature>
<evidence type="ECO:0000259" key="6">
    <source>
        <dbReference type="Pfam" id="PF07980"/>
    </source>
</evidence>
<evidence type="ECO:0000256" key="5">
    <source>
        <dbReference type="ARBA" id="ARBA00023237"/>
    </source>
</evidence>
<keyword evidence="9" id="KW-1185">Reference proteome</keyword>
<proteinExistence type="inferred from homology"/>
<dbReference type="SUPFAM" id="SSF48452">
    <property type="entry name" value="TPR-like"/>
    <property type="match status" value="1"/>
</dbReference>
<organism evidence="8 9">
    <name type="scientific">Gangjinia marincola</name>
    <dbReference type="NCBI Taxonomy" id="578463"/>
    <lineage>
        <taxon>Bacteria</taxon>
        <taxon>Pseudomonadati</taxon>
        <taxon>Bacteroidota</taxon>
        <taxon>Flavobacteriia</taxon>
        <taxon>Flavobacteriales</taxon>
        <taxon>Flavobacteriaceae</taxon>
        <taxon>Gangjinia</taxon>
    </lineage>
</organism>
<dbReference type="PROSITE" id="PS51257">
    <property type="entry name" value="PROKAR_LIPOPROTEIN"/>
    <property type="match status" value="1"/>
</dbReference>
<dbReference type="Gene3D" id="1.25.40.900">
    <property type="match status" value="1"/>
</dbReference>
<dbReference type="InterPro" id="IPR012944">
    <property type="entry name" value="SusD_RagB_dom"/>
</dbReference>
<comment type="subcellular location">
    <subcellularLocation>
        <location evidence="1">Cell outer membrane</location>
    </subcellularLocation>
</comment>
<dbReference type="RefSeq" id="WP_343768802.1">
    <property type="nucleotide sequence ID" value="NZ_BAAAFG010000016.1"/>
</dbReference>
<evidence type="ECO:0000256" key="4">
    <source>
        <dbReference type="ARBA" id="ARBA00023136"/>
    </source>
</evidence>
<sequence>MKKCYYILVLIFAIGCEDFLDKEPVDAVSFNEQLGSYAGMQEVMNGTYIQLEAVIREREFYTYADLLGGNITFAPVEEERPVNVENNVENIYTFNDREEDSDLASVYQSFYEVINSANLMLDYVDNLTDASTAQKDQIKAETLAIRAFTHEQLLRLYGQHYLFTADASHLGIVYNTEPQEPGVDFSARKTVAESYALIIADYQQALDLITSESVLPLGPNYSYFSQESITALLIRAYLNAANWQRAADLAEEFIAETSIPLMITANYVAEWEQPNAPVSEVILELSLPTDNGGDVSGSLEGTFGYTPVEWGRFVASQDLRSLYDPLDVRSDLFIAEDIITTINQENIPVTYYWTKKFQDNPGTIIMRLSEVYLIAAEAQARLGNDNVAQNYLYTIVQRANPSVTPVTATGQDLLDAILLERRKELAFEGHYFYDLARFEKDVIRDTFGGDCIAQQCNLLYPNTRFVLPIPERNLNLNENLVQNDGY</sequence>